<evidence type="ECO:0000313" key="1">
    <source>
        <dbReference type="EMBL" id="AOQ28094.1"/>
    </source>
</evidence>
<sequence length="73" mass="8038">MSDPVKEFVEVWGGSDLAADIADKLTCSEAEAIASLFLGLGDAESADFWIEHHAQSDDCDDEHCRCEDCKKEM</sequence>
<proteinExistence type="predicted"/>
<name>A0A1C9LYX3_9CAUD</name>
<protein>
    <submittedName>
        <fullName evidence="1">Uncharacterized protein</fullName>
    </submittedName>
</protein>
<organism evidence="1 2">
    <name type="scientific">Mycobacterium phage Gruunaga</name>
    <dbReference type="NCBI Taxonomy" id="1897770"/>
    <lineage>
        <taxon>Viruses</taxon>
        <taxon>Duplodnaviria</taxon>
        <taxon>Heunggongvirae</taxon>
        <taxon>Uroviricota</taxon>
        <taxon>Caudoviricetes</taxon>
        <taxon>Gladiatorvirus</taxon>
        <taxon>Gladiatorvirus gladiator</taxon>
    </lineage>
</organism>
<dbReference type="Proteomes" id="UP000221721">
    <property type="component" value="Segment"/>
</dbReference>
<evidence type="ECO:0000313" key="2">
    <source>
        <dbReference type="Proteomes" id="UP000221721"/>
    </source>
</evidence>
<reference evidence="1 2" key="1">
    <citation type="submission" date="2016-07" db="EMBL/GenBank/DDBJ databases">
        <authorList>
            <person name="Crews N.M."/>
            <person name="Broadbent M.R."/>
            <person name="Baker C.M."/>
            <person name="Li L."/>
            <person name="Squire M.C."/>
            <person name="Watkins H.A."/>
            <person name="Rinehart C.A."/>
            <person name="King R.A."/>
            <person name="Staples A.K."/>
            <person name="Rowland N.S."/>
            <person name="Gaffney B.L."/>
            <person name="Ball S.L."/>
            <person name="Garlena R.A."/>
            <person name="Russell D.A."/>
            <person name="Pope W.H."/>
            <person name="Jacobs-Sera D."/>
            <person name="Hendrix R.W."/>
            <person name="Hatfull G.F."/>
        </authorList>
    </citation>
    <scope>NUCLEOTIDE SEQUENCE [LARGE SCALE GENOMIC DNA]</scope>
</reference>
<gene>
    <name evidence="1" type="ORF">SEA_GRUUNAGA_80</name>
</gene>
<dbReference type="EMBL" id="KX576638">
    <property type="protein sequence ID" value="AOQ28094.1"/>
    <property type="molecule type" value="Genomic_DNA"/>
</dbReference>
<accession>A0A1C9LYX3</accession>